<protein>
    <submittedName>
        <fullName evidence="3">Phosphoesterase putative</fullName>
    </submittedName>
</protein>
<dbReference type="SUPFAM" id="SSF56300">
    <property type="entry name" value="Metallo-dependent phosphatases"/>
    <property type="match status" value="1"/>
</dbReference>
<evidence type="ECO:0000256" key="1">
    <source>
        <dbReference type="SAM" id="Phobius"/>
    </source>
</evidence>
<dbReference type="Gene3D" id="3.60.21.10">
    <property type="match status" value="1"/>
</dbReference>
<dbReference type="VEuPathDB" id="AmoebaDB:KM1_061710"/>
<dbReference type="AlphaFoldDB" id="A0A175JG25"/>
<dbReference type="Pfam" id="PF00149">
    <property type="entry name" value="Metallophos"/>
    <property type="match status" value="1"/>
</dbReference>
<name>A0A175JG25_ENTHI</name>
<feature type="transmembrane region" description="Helical" evidence="1">
    <location>
        <begin position="30"/>
        <end position="60"/>
    </location>
</feature>
<reference evidence="3 4" key="1">
    <citation type="submission" date="2016-05" db="EMBL/GenBank/DDBJ databases">
        <title>First whole genome sequencing of Entamoeba histolytica HM1:IMSS-clone-6.</title>
        <authorList>
            <person name="Mukherjee Avik.K."/>
            <person name="Izumyama S."/>
            <person name="Nakada-Tsukui K."/>
            <person name="Nozaki T."/>
        </authorList>
    </citation>
    <scope>NUCLEOTIDE SEQUENCE [LARGE SCALE GENOMIC DNA]</scope>
    <source>
        <strain evidence="3 4">HM1:IMSS clone 6</strain>
    </source>
</reference>
<organism evidence="3 4">
    <name type="scientific">Entamoeba histolytica</name>
    <dbReference type="NCBI Taxonomy" id="5759"/>
    <lineage>
        <taxon>Eukaryota</taxon>
        <taxon>Amoebozoa</taxon>
        <taxon>Evosea</taxon>
        <taxon>Archamoebae</taxon>
        <taxon>Mastigamoebida</taxon>
        <taxon>Entamoebidae</taxon>
        <taxon>Entamoeba</taxon>
    </lineage>
</organism>
<dbReference type="PANTHER" id="PTHR31302">
    <property type="entry name" value="TRANSMEMBRANE PROTEIN WITH METALLOPHOSPHOESTERASE DOMAIN-RELATED"/>
    <property type="match status" value="1"/>
</dbReference>
<dbReference type="InterPro" id="IPR029052">
    <property type="entry name" value="Metallo-depent_PP-like"/>
</dbReference>
<accession>A0A175JG25</accession>
<evidence type="ECO:0000313" key="4">
    <source>
        <dbReference type="Proteomes" id="UP000078387"/>
    </source>
</evidence>
<feature type="domain" description="Calcineurin-like phosphoesterase" evidence="2">
    <location>
        <begin position="214"/>
        <end position="374"/>
    </location>
</feature>
<keyword evidence="1" id="KW-1133">Transmembrane helix</keyword>
<dbReference type="eggNOG" id="ENOG502S4MB">
    <property type="taxonomic scope" value="Eukaryota"/>
</dbReference>
<dbReference type="VEuPathDB" id="AmoebaDB:EHI8A_024960"/>
<dbReference type="VEuPathDB" id="AmoebaDB:EHI7A_027980"/>
<dbReference type="EMBL" id="BDEQ01000001">
    <property type="protein sequence ID" value="GAT92393.1"/>
    <property type="molecule type" value="Genomic_DNA"/>
</dbReference>
<keyword evidence="1" id="KW-0812">Transmembrane</keyword>
<evidence type="ECO:0000313" key="3">
    <source>
        <dbReference type="EMBL" id="GAT92393.1"/>
    </source>
</evidence>
<evidence type="ECO:0000259" key="2">
    <source>
        <dbReference type="Pfam" id="PF00149"/>
    </source>
</evidence>
<feature type="transmembrane region" description="Helical" evidence="1">
    <location>
        <begin position="72"/>
        <end position="96"/>
    </location>
</feature>
<dbReference type="InterPro" id="IPR051158">
    <property type="entry name" value="Metallophosphoesterase_sf"/>
</dbReference>
<dbReference type="PANTHER" id="PTHR31302:SF0">
    <property type="entry name" value="TRANSMEMBRANE PROTEIN WITH METALLOPHOSPHOESTERASE DOMAIN"/>
    <property type="match status" value="1"/>
</dbReference>
<proteinExistence type="predicted"/>
<feature type="transmembrane region" description="Helical" evidence="1">
    <location>
        <begin position="117"/>
        <end position="137"/>
    </location>
</feature>
<comment type="caution">
    <text evidence="3">The sequence shown here is derived from an EMBL/GenBank/DDBJ whole genome shotgun (WGS) entry which is preliminary data.</text>
</comment>
<dbReference type="VEuPathDB" id="AmoebaDB:EHI_178710"/>
<dbReference type="GO" id="GO:0016787">
    <property type="term" value="F:hydrolase activity"/>
    <property type="evidence" value="ECO:0007669"/>
    <property type="project" value="InterPro"/>
</dbReference>
<dbReference type="InterPro" id="IPR004843">
    <property type="entry name" value="Calcineurin-like_PHP"/>
</dbReference>
<keyword evidence="1" id="KW-0472">Membrane</keyword>
<sequence length="437" mass="50326">MTFLFLYIKPSRNKLKIKNIMPESKVSPTFFVIAIVMCFFMTFLFSITVSRLVLLIPFVSYDNDLSTVGRDFAITLIISLVVPHIFVFSTFVIFGCDFVFKSKWFRIINLYSSTIDLCIFNLIPFSLIYDVINIVLISTKLFGSSLFRNDLYHRGKFISFITGNYMPNNYRITIFCLIILCSILFDIYSLWQGHRLPFKHITLTSPKVSKEVQFVHISDVHIGSRFLSHSQHIVKKILPLHPDFIVLTGDLTDSPNVQTEELMPFKALTNECPVYMSTGNHDYMTGIQHLLVMLNSCGITLLQNRMSIEEKYNCAIIGTDDSNTEEEYVEEMNMVSQLPSSETYNIILQHRPFGYKQTCEKGIFDLMLCGHTHVGQFAPFSVIVYLFFKKAYGLYTIKSNRNRMYLYTHPGTGAWSAHMRSAGTNDITIFHIKPLEN</sequence>
<gene>
    <name evidence="3" type="ORF">CL6EHI_178710</name>
</gene>
<dbReference type="Proteomes" id="UP000078387">
    <property type="component" value="Unassembled WGS sequence"/>
</dbReference>
<feature type="transmembrane region" description="Helical" evidence="1">
    <location>
        <begin position="172"/>
        <end position="191"/>
    </location>
</feature>
<dbReference type="VEuPathDB" id="AmoebaDB:EHI5A_008400"/>